<keyword evidence="4 6" id="KW-0862">Zinc</keyword>
<dbReference type="CDD" id="cd10719">
    <property type="entry name" value="DnaJ_zf"/>
    <property type="match status" value="1"/>
</dbReference>
<evidence type="ECO:0000256" key="4">
    <source>
        <dbReference type="ARBA" id="ARBA00022833"/>
    </source>
</evidence>
<evidence type="ECO:0000313" key="11">
    <source>
        <dbReference type="EMBL" id="KHJ31437.1"/>
    </source>
</evidence>
<feature type="region of interest" description="Disordered" evidence="7">
    <location>
        <begin position="398"/>
        <end position="417"/>
    </location>
</feature>
<gene>
    <name evidence="11" type="ORF">EV44_g0132</name>
</gene>
<evidence type="ECO:0000259" key="10">
    <source>
        <dbReference type="PROSITE" id="PS51188"/>
    </source>
</evidence>
<dbReference type="PRINTS" id="PR00625">
    <property type="entry name" value="JDOMAIN"/>
</dbReference>
<feature type="zinc finger region" description="CR-type" evidence="6">
    <location>
        <begin position="146"/>
        <end position="228"/>
    </location>
</feature>
<dbReference type="AlphaFoldDB" id="A0A0B1NYI1"/>
<dbReference type="PANTHER" id="PTHR43888">
    <property type="entry name" value="DNAJ-LIKE-2, ISOFORM A-RELATED"/>
    <property type="match status" value="1"/>
</dbReference>
<dbReference type="FunFam" id="2.10.230.10:FF:000001">
    <property type="entry name" value="DnaJ subfamily A member 2"/>
    <property type="match status" value="1"/>
</dbReference>
<evidence type="ECO:0000256" key="5">
    <source>
        <dbReference type="ARBA" id="ARBA00023186"/>
    </source>
</evidence>
<dbReference type="GO" id="GO:0051082">
    <property type="term" value="F:unfolded protein binding"/>
    <property type="evidence" value="ECO:0007669"/>
    <property type="project" value="InterPro"/>
</dbReference>
<dbReference type="SMART" id="SM00271">
    <property type="entry name" value="DnaJ"/>
    <property type="match status" value="1"/>
</dbReference>
<keyword evidence="1 6" id="KW-0479">Metal-binding</keyword>
<proteinExistence type="predicted"/>
<dbReference type="OMA" id="KWHEDGD"/>
<dbReference type="Gene3D" id="2.10.230.10">
    <property type="entry name" value="Heat shock protein DnaJ, cysteine-rich domain"/>
    <property type="match status" value="1"/>
</dbReference>
<feature type="chain" id="PRO_5002080377" evidence="8">
    <location>
        <begin position="20"/>
        <end position="417"/>
    </location>
</feature>
<organism evidence="11 12">
    <name type="scientific">Uncinula necator</name>
    <name type="common">Grape powdery mildew</name>
    <dbReference type="NCBI Taxonomy" id="52586"/>
    <lineage>
        <taxon>Eukaryota</taxon>
        <taxon>Fungi</taxon>
        <taxon>Dikarya</taxon>
        <taxon>Ascomycota</taxon>
        <taxon>Pezizomycotina</taxon>
        <taxon>Leotiomycetes</taxon>
        <taxon>Erysiphales</taxon>
        <taxon>Erysiphaceae</taxon>
        <taxon>Erysiphe</taxon>
    </lineage>
</organism>
<dbReference type="InterPro" id="IPR008971">
    <property type="entry name" value="HSP40/DnaJ_pept-bd"/>
</dbReference>
<dbReference type="Pfam" id="PF01556">
    <property type="entry name" value="DnaJ_C"/>
    <property type="match status" value="1"/>
</dbReference>
<protein>
    <submittedName>
        <fullName evidence="11">Putative chaperone j-domain-containing protein</fullName>
    </submittedName>
</protein>
<dbReference type="CDD" id="cd06257">
    <property type="entry name" value="DnaJ"/>
    <property type="match status" value="1"/>
</dbReference>
<evidence type="ECO:0000256" key="6">
    <source>
        <dbReference type="PROSITE-ProRule" id="PRU00546"/>
    </source>
</evidence>
<dbReference type="EMBL" id="JNVN01002892">
    <property type="protein sequence ID" value="KHJ31437.1"/>
    <property type="molecule type" value="Genomic_DNA"/>
</dbReference>
<dbReference type="Proteomes" id="UP000030854">
    <property type="component" value="Unassembled WGS sequence"/>
</dbReference>
<feature type="signal peptide" evidence="8">
    <location>
        <begin position="1"/>
        <end position="19"/>
    </location>
</feature>
<keyword evidence="3 6" id="KW-0863">Zinc-finger</keyword>
<dbReference type="InterPro" id="IPR044713">
    <property type="entry name" value="DNJA1/2-like"/>
</dbReference>
<keyword evidence="12" id="KW-1185">Reference proteome</keyword>
<dbReference type="Pfam" id="PF00684">
    <property type="entry name" value="DnaJ_CXXCXGXG"/>
    <property type="match status" value="1"/>
</dbReference>
<dbReference type="InterPro" id="IPR002939">
    <property type="entry name" value="DnaJ_C"/>
</dbReference>
<dbReference type="Pfam" id="PF00226">
    <property type="entry name" value="DnaJ"/>
    <property type="match status" value="1"/>
</dbReference>
<dbReference type="InterPro" id="IPR036869">
    <property type="entry name" value="J_dom_sf"/>
</dbReference>
<comment type="caution">
    <text evidence="11">The sequence shown here is derived from an EMBL/GenBank/DDBJ whole genome shotgun (WGS) entry which is preliminary data.</text>
</comment>
<dbReference type="Gene3D" id="1.10.287.110">
    <property type="entry name" value="DnaJ domain"/>
    <property type="match status" value="1"/>
</dbReference>
<dbReference type="SMR" id="A0A0B1NYI1"/>
<dbReference type="GO" id="GO:0030544">
    <property type="term" value="F:Hsp70 protein binding"/>
    <property type="evidence" value="ECO:0007669"/>
    <property type="project" value="InterPro"/>
</dbReference>
<dbReference type="InterPro" id="IPR001623">
    <property type="entry name" value="DnaJ_domain"/>
</dbReference>
<feature type="domain" description="CR-type" evidence="10">
    <location>
        <begin position="146"/>
        <end position="228"/>
    </location>
</feature>
<dbReference type="InterPro" id="IPR001305">
    <property type="entry name" value="HSP_DnaJ_Cys-rich_dom"/>
</dbReference>
<dbReference type="CDD" id="cd10747">
    <property type="entry name" value="DnaJ_C"/>
    <property type="match status" value="1"/>
</dbReference>
<dbReference type="Gene3D" id="2.60.260.20">
    <property type="entry name" value="Urease metallochaperone UreE, N-terminal domain"/>
    <property type="match status" value="2"/>
</dbReference>
<sequence>MWLPLALIVLLCFLQIVTCEEDYYKLLGVTRDASIKEIKRAYRQLSKKYHPDKNPGDNEAKKKFAKVAEVYEALSDQEMRRIYDDYGHEGVKKQSQGGGRGGYQDPMDLFSRFFGGRGPLGNQQGQRRGPDLEVRIGVALKDFYNGHITEFKIEKQQICDECDGSGSADGKVDICQACGGHGIQIKKHQLAPGIYQQIQVSCDVCRGRGKSIKNKCPVCNGNKVVRKVNTFPLIIEKGAPNGKVIHYENDADESPDYESGDLRVTLFEKEPSLEEDNELKVDGTFFRRKGDNLYWKEVLSLREAWLGSWTRNITHLDGHVVALGRPRGVVVQPGQVEHVTGQGMPKWHENGDSVYHSTDYGDLIVEYTVILPDQMIKGMEKDFWALWEKWRSKNGVDLQKDSGRPEGNVVSEIKDEL</sequence>
<evidence type="ECO:0000256" key="8">
    <source>
        <dbReference type="SAM" id="SignalP"/>
    </source>
</evidence>
<dbReference type="SUPFAM" id="SSF49493">
    <property type="entry name" value="HSP40/DnaJ peptide-binding domain"/>
    <property type="match status" value="2"/>
</dbReference>
<keyword evidence="5" id="KW-0143">Chaperone</keyword>
<dbReference type="HOGENOM" id="CLU_017633_0_2_1"/>
<dbReference type="PROSITE" id="PS51188">
    <property type="entry name" value="ZF_CR"/>
    <property type="match status" value="1"/>
</dbReference>
<evidence type="ECO:0000313" key="12">
    <source>
        <dbReference type="Proteomes" id="UP000030854"/>
    </source>
</evidence>
<evidence type="ECO:0000256" key="3">
    <source>
        <dbReference type="ARBA" id="ARBA00022771"/>
    </source>
</evidence>
<evidence type="ECO:0000256" key="7">
    <source>
        <dbReference type="SAM" id="MobiDB-lite"/>
    </source>
</evidence>
<dbReference type="STRING" id="52586.A0A0B1NYI1"/>
<dbReference type="GO" id="GO:0006457">
    <property type="term" value="P:protein folding"/>
    <property type="evidence" value="ECO:0007669"/>
    <property type="project" value="InterPro"/>
</dbReference>
<keyword evidence="8" id="KW-0732">Signal</keyword>
<dbReference type="PROSITE" id="PS50076">
    <property type="entry name" value="DNAJ_2"/>
    <property type="match status" value="1"/>
</dbReference>
<dbReference type="InterPro" id="IPR018253">
    <property type="entry name" value="DnaJ_domain_CS"/>
</dbReference>
<reference evidence="11 12" key="1">
    <citation type="journal article" date="2014" name="BMC Genomics">
        <title>Adaptive genomic structural variation in the grape powdery mildew pathogen, Erysiphe necator.</title>
        <authorList>
            <person name="Jones L."/>
            <person name="Riaz S."/>
            <person name="Morales-Cruz A."/>
            <person name="Amrine K.C."/>
            <person name="McGuire B."/>
            <person name="Gubler W.D."/>
            <person name="Walker M.A."/>
            <person name="Cantu D."/>
        </authorList>
    </citation>
    <scope>NUCLEOTIDE SEQUENCE [LARGE SCALE GENOMIC DNA]</scope>
    <source>
        <strain evidence="12">c</strain>
    </source>
</reference>
<dbReference type="SUPFAM" id="SSF57938">
    <property type="entry name" value="DnaJ/Hsp40 cysteine-rich domain"/>
    <property type="match status" value="1"/>
</dbReference>
<keyword evidence="2" id="KW-0677">Repeat</keyword>
<name>A0A0B1NYI1_UNCNE</name>
<accession>A0A0B1NYI1</accession>
<evidence type="ECO:0000256" key="2">
    <source>
        <dbReference type="ARBA" id="ARBA00022737"/>
    </source>
</evidence>
<dbReference type="InterPro" id="IPR036410">
    <property type="entry name" value="HSP_DnaJ_Cys-rich_dom_sf"/>
</dbReference>
<evidence type="ECO:0000259" key="9">
    <source>
        <dbReference type="PROSITE" id="PS50076"/>
    </source>
</evidence>
<dbReference type="PROSITE" id="PS00636">
    <property type="entry name" value="DNAJ_1"/>
    <property type="match status" value="1"/>
</dbReference>
<dbReference type="GO" id="GO:0008270">
    <property type="term" value="F:zinc ion binding"/>
    <property type="evidence" value="ECO:0007669"/>
    <property type="project" value="UniProtKB-KW"/>
</dbReference>
<evidence type="ECO:0000256" key="1">
    <source>
        <dbReference type="ARBA" id="ARBA00022723"/>
    </source>
</evidence>
<feature type="domain" description="J" evidence="9">
    <location>
        <begin position="22"/>
        <end position="87"/>
    </location>
</feature>
<dbReference type="SUPFAM" id="SSF46565">
    <property type="entry name" value="Chaperone J-domain"/>
    <property type="match status" value="1"/>
</dbReference>